<dbReference type="EMBL" id="JAUQTB010000022">
    <property type="protein sequence ID" value="MDO7908758.1"/>
    <property type="molecule type" value="Genomic_DNA"/>
</dbReference>
<evidence type="ECO:0000313" key="1">
    <source>
        <dbReference type="EMBL" id="MDO7908758.1"/>
    </source>
</evidence>
<reference evidence="1 2" key="1">
    <citation type="submission" date="2023-07" db="EMBL/GenBank/DDBJ databases">
        <title>Paenibacillus sp. JX-17 nov. isolated from soil.</title>
        <authorList>
            <person name="Wan Y."/>
            <person name="Liu B."/>
        </authorList>
    </citation>
    <scope>NUCLEOTIDE SEQUENCE [LARGE SCALE GENOMIC DNA]</scope>
    <source>
        <strain evidence="1 2">JX-17</strain>
    </source>
</reference>
<evidence type="ECO:0008006" key="3">
    <source>
        <dbReference type="Google" id="ProtNLM"/>
    </source>
</evidence>
<comment type="caution">
    <text evidence="1">The sequence shown here is derived from an EMBL/GenBank/DDBJ whole genome shotgun (WGS) entry which is preliminary data.</text>
</comment>
<organism evidence="1 2">
    <name type="scientific">Paenibacillus lacisoli</name>
    <dbReference type="NCBI Taxonomy" id="3064525"/>
    <lineage>
        <taxon>Bacteria</taxon>
        <taxon>Bacillati</taxon>
        <taxon>Bacillota</taxon>
        <taxon>Bacilli</taxon>
        <taxon>Bacillales</taxon>
        <taxon>Paenibacillaceae</taxon>
        <taxon>Paenibacillus</taxon>
    </lineage>
</organism>
<accession>A0ABT9CMD0</accession>
<protein>
    <recommendedName>
        <fullName evidence="3">DUF4363 family protein</fullName>
    </recommendedName>
</protein>
<dbReference type="Proteomes" id="UP001240171">
    <property type="component" value="Unassembled WGS sequence"/>
</dbReference>
<evidence type="ECO:0000313" key="2">
    <source>
        <dbReference type="Proteomes" id="UP001240171"/>
    </source>
</evidence>
<dbReference type="RefSeq" id="WP_305025980.1">
    <property type="nucleotide sequence ID" value="NZ_JAUQTB010000022.1"/>
</dbReference>
<keyword evidence="2" id="KW-1185">Reference proteome</keyword>
<proteinExistence type="predicted"/>
<gene>
    <name evidence="1" type="ORF">Q5741_20450</name>
</gene>
<sequence>MMDILAACLLGLVLIVLLYFANNRHELAGPVKETREGLMELQLKVVQHSSTDADLELWERYLAYLGKYPNEFNKLDQKVNVRKAFAQYLERHYPEDARLSSLQEAASWRREEIWGMNMKGTGRD</sequence>
<name>A0ABT9CMD0_9BACL</name>